<dbReference type="Proteomes" id="UP000622797">
    <property type="component" value="Unassembled WGS sequence"/>
</dbReference>
<keyword evidence="1" id="KW-0175">Coiled coil</keyword>
<reference evidence="2" key="1">
    <citation type="journal article" date="2020" name="BMC Genomics">
        <title>Correction to: Identification and distribution of gene clusters required for synthesis of sphingolipid metabolism inhibitors in diverse species of the filamentous fungus Fusarium.</title>
        <authorList>
            <person name="Kim H.S."/>
            <person name="Lohmar J.M."/>
            <person name="Busman M."/>
            <person name="Brown D.W."/>
            <person name="Naumann T.A."/>
            <person name="Divon H.H."/>
            <person name="Lysoe E."/>
            <person name="Uhlig S."/>
            <person name="Proctor R.H."/>
        </authorList>
    </citation>
    <scope>NUCLEOTIDE SEQUENCE</scope>
    <source>
        <strain evidence="2">NRRL 20472</strain>
    </source>
</reference>
<accession>A0A8H4WYF0</accession>
<feature type="coiled-coil region" evidence="1">
    <location>
        <begin position="70"/>
        <end position="97"/>
    </location>
</feature>
<proteinExistence type="predicted"/>
<gene>
    <name evidence="2" type="ORF">FSARC_12082</name>
</gene>
<reference evidence="2" key="2">
    <citation type="submission" date="2020-05" db="EMBL/GenBank/DDBJ databases">
        <authorList>
            <person name="Kim H.-S."/>
            <person name="Proctor R.H."/>
            <person name="Brown D.W."/>
        </authorList>
    </citation>
    <scope>NUCLEOTIDE SEQUENCE</scope>
    <source>
        <strain evidence="2">NRRL 20472</strain>
    </source>
</reference>
<dbReference type="EMBL" id="JABEXW010000807">
    <property type="protein sequence ID" value="KAF4954545.1"/>
    <property type="molecule type" value="Genomic_DNA"/>
</dbReference>
<evidence type="ECO:0000256" key="1">
    <source>
        <dbReference type="SAM" id="Coils"/>
    </source>
</evidence>
<dbReference type="AlphaFoldDB" id="A0A8H4WYF0"/>
<keyword evidence="3" id="KW-1185">Reference proteome</keyword>
<protein>
    <submittedName>
        <fullName evidence="2">Uncharacterized protein</fullName>
    </submittedName>
</protein>
<name>A0A8H4WYF0_9HYPO</name>
<evidence type="ECO:0000313" key="2">
    <source>
        <dbReference type="EMBL" id="KAF4954545.1"/>
    </source>
</evidence>
<organism evidence="2 3">
    <name type="scientific">Fusarium sarcochroum</name>
    <dbReference type="NCBI Taxonomy" id="1208366"/>
    <lineage>
        <taxon>Eukaryota</taxon>
        <taxon>Fungi</taxon>
        <taxon>Dikarya</taxon>
        <taxon>Ascomycota</taxon>
        <taxon>Pezizomycotina</taxon>
        <taxon>Sordariomycetes</taxon>
        <taxon>Hypocreomycetidae</taxon>
        <taxon>Hypocreales</taxon>
        <taxon>Nectriaceae</taxon>
        <taxon>Fusarium</taxon>
        <taxon>Fusarium lateritium species complex</taxon>
    </lineage>
</organism>
<dbReference type="OrthoDB" id="10383671at2759"/>
<comment type="caution">
    <text evidence="2">The sequence shown here is derived from an EMBL/GenBank/DDBJ whole genome shotgun (WGS) entry which is preliminary data.</text>
</comment>
<evidence type="ECO:0000313" key="3">
    <source>
        <dbReference type="Proteomes" id="UP000622797"/>
    </source>
</evidence>
<sequence>MASLPDQNELQLSGNLQNETEILKLDKELELQREEVGKRGQEYAALVAEVGRAPADEMPERERRQRLQKLHDASQRVRSAKRLLAHLKEKRADLQRHAGVKNDREAEC</sequence>